<evidence type="ECO:0000313" key="11">
    <source>
        <dbReference type="EMBL" id="THZ32571.1"/>
    </source>
</evidence>
<keyword evidence="6 9" id="KW-0472">Membrane</keyword>
<evidence type="ECO:0000256" key="4">
    <source>
        <dbReference type="ARBA" id="ARBA00022679"/>
    </source>
</evidence>
<reference evidence="11 12" key="1">
    <citation type="submission" date="2018-10" db="EMBL/GenBank/DDBJ databases">
        <title>Fifty Aureobasidium pullulans genomes reveal a recombining polyextremotolerant generalist.</title>
        <authorList>
            <person name="Gostincar C."/>
            <person name="Turk M."/>
            <person name="Zajc J."/>
            <person name="Gunde-Cimerman N."/>
        </authorList>
    </citation>
    <scope>NUCLEOTIDE SEQUENCE [LARGE SCALE GENOMIC DNA]</scope>
    <source>
        <strain evidence="11 12">EXF-3863</strain>
    </source>
</reference>
<feature type="chain" id="PRO_5021039052" description="1,3-beta-glucanosyltransferase" evidence="9">
    <location>
        <begin position="22"/>
        <end position="483"/>
    </location>
</feature>
<comment type="similarity">
    <text evidence="2 9">Belongs to the glycosyl hydrolase 72 family.</text>
</comment>
<protein>
    <recommendedName>
        <fullName evidence="9">1,3-beta-glucanosyltransferase</fullName>
        <ecNumber evidence="9">2.4.1.-</ecNumber>
    </recommendedName>
</protein>
<comment type="caution">
    <text evidence="11">The sequence shown here is derived from an EMBL/GenBank/DDBJ whole genome shotgun (WGS) entry which is preliminary data.</text>
</comment>
<dbReference type="GO" id="GO:0098552">
    <property type="term" value="C:side of membrane"/>
    <property type="evidence" value="ECO:0007669"/>
    <property type="project" value="UniProtKB-KW"/>
</dbReference>
<dbReference type="EMBL" id="QZBM01000005">
    <property type="protein sequence ID" value="THZ32571.1"/>
    <property type="molecule type" value="Genomic_DNA"/>
</dbReference>
<evidence type="ECO:0000256" key="6">
    <source>
        <dbReference type="ARBA" id="ARBA00023136"/>
    </source>
</evidence>
<evidence type="ECO:0000313" key="12">
    <source>
        <dbReference type="Proteomes" id="UP000308005"/>
    </source>
</evidence>
<keyword evidence="8 9" id="KW-0449">Lipoprotein</keyword>
<dbReference type="GO" id="GO:0042124">
    <property type="term" value="F:1,3-beta-glucanosyltransferase activity"/>
    <property type="evidence" value="ECO:0007669"/>
    <property type="project" value="TreeGrafter"/>
</dbReference>
<dbReference type="AlphaFoldDB" id="A0A4V4KN18"/>
<evidence type="ECO:0000256" key="5">
    <source>
        <dbReference type="ARBA" id="ARBA00022729"/>
    </source>
</evidence>
<keyword evidence="4 9" id="KW-0808">Transferase</keyword>
<evidence type="ECO:0000256" key="2">
    <source>
        <dbReference type="ARBA" id="ARBA00007528"/>
    </source>
</evidence>
<dbReference type="GO" id="GO:0071970">
    <property type="term" value="P:fungal-type cell wall (1-&gt;3)-beta-D-glucan biosynthetic process"/>
    <property type="evidence" value="ECO:0007669"/>
    <property type="project" value="TreeGrafter"/>
</dbReference>
<dbReference type="GO" id="GO:0005886">
    <property type="term" value="C:plasma membrane"/>
    <property type="evidence" value="ECO:0007669"/>
    <property type="project" value="UniProtKB-SubCell"/>
</dbReference>
<keyword evidence="7" id="KW-0325">Glycoprotein</keyword>
<gene>
    <name evidence="11" type="ORF">D6C91_00393</name>
</gene>
<evidence type="ECO:0000256" key="10">
    <source>
        <dbReference type="SAM" id="MobiDB-lite"/>
    </source>
</evidence>
<accession>A0A4V4KN18</accession>
<comment type="function">
    <text evidence="9">Splits internally a 1,3-beta-glucan molecule and transfers the newly generated reducing end (the donor) to the non-reducing end of another 1,3-beta-glucan molecule (the acceptor) forming a 1,3-beta linkage, resulting in the elongation of 1,3-beta-glucan chains in the cell wall.</text>
</comment>
<dbReference type="Pfam" id="PF03198">
    <property type="entry name" value="Glyco_hydro_72"/>
    <property type="match status" value="1"/>
</dbReference>
<dbReference type="InterPro" id="IPR017853">
    <property type="entry name" value="GH"/>
</dbReference>
<evidence type="ECO:0000256" key="9">
    <source>
        <dbReference type="RuleBase" id="RU361209"/>
    </source>
</evidence>
<dbReference type="PANTHER" id="PTHR31468:SF4">
    <property type="entry name" value="1,3-BETA-GLUCANOSYLTRANSFERASE GAS3-RELATED"/>
    <property type="match status" value="1"/>
</dbReference>
<feature type="region of interest" description="Disordered" evidence="10">
    <location>
        <begin position="430"/>
        <end position="458"/>
    </location>
</feature>
<dbReference type="EC" id="2.4.1.-" evidence="9"/>
<keyword evidence="5 9" id="KW-0732">Signal</keyword>
<dbReference type="FunFam" id="3.20.20.80:FF:000032">
    <property type="entry name" value="1,3-beta-glucanosyltransferase"/>
    <property type="match status" value="1"/>
</dbReference>
<proteinExistence type="inferred from homology"/>
<feature type="signal peptide" evidence="9">
    <location>
        <begin position="1"/>
        <end position="21"/>
    </location>
</feature>
<organism evidence="11 12">
    <name type="scientific">Aureobasidium pullulans</name>
    <name type="common">Black yeast</name>
    <name type="synonym">Pullularia pullulans</name>
    <dbReference type="NCBI Taxonomy" id="5580"/>
    <lineage>
        <taxon>Eukaryota</taxon>
        <taxon>Fungi</taxon>
        <taxon>Dikarya</taxon>
        <taxon>Ascomycota</taxon>
        <taxon>Pezizomycotina</taxon>
        <taxon>Dothideomycetes</taxon>
        <taxon>Dothideomycetidae</taxon>
        <taxon>Dothideales</taxon>
        <taxon>Saccotheciaceae</taxon>
        <taxon>Aureobasidium</taxon>
    </lineage>
</organism>
<keyword evidence="3 9" id="KW-0336">GPI-anchor</keyword>
<dbReference type="PANTHER" id="PTHR31468">
    <property type="entry name" value="1,3-BETA-GLUCANOSYLTRANSFERASE GAS1"/>
    <property type="match status" value="1"/>
</dbReference>
<evidence type="ECO:0000256" key="1">
    <source>
        <dbReference type="ARBA" id="ARBA00004609"/>
    </source>
</evidence>
<dbReference type="SUPFAM" id="SSF51445">
    <property type="entry name" value="(Trans)glycosidases"/>
    <property type="match status" value="1"/>
</dbReference>
<name>A0A4V4KN18_AURPU</name>
<dbReference type="InterPro" id="IPR004886">
    <property type="entry name" value="Glucanosyltransferase"/>
</dbReference>
<dbReference type="Gene3D" id="3.20.20.80">
    <property type="entry name" value="Glycosidases"/>
    <property type="match status" value="1"/>
</dbReference>
<dbReference type="GO" id="GO:0031505">
    <property type="term" value="P:fungal-type cell wall organization"/>
    <property type="evidence" value="ECO:0007669"/>
    <property type="project" value="TreeGrafter"/>
</dbReference>
<dbReference type="Proteomes" id="UP000308005">
    <property type="component" value="Unassembled WGS sequence"/>
</dbReference>
<evidence type="ECO:0000256" key="8">
    <source>
        <dbReference type="ARBA" id="ARBA00023288"/>
    </source>
</evidence>
<comment type="subcellular location">
    <subcellularLocation>
        <location evidence="1 9">Cell membrane</location>
        <topology evidence="1 9">Lipid-anchor</topology>
        <topology evidence="1 9">GPI-anchor</topology>
    </subcellularLocation>
</comment>
<sequence length="483" mass="51200">MGLFNMRYSIAGLAFLAGLSAAVDPVEVRGQDFVNSANGNRFVVVGVDYQPGGQGAISANNDQDVLSDAEACTRDAALMQSLGVNTIRSYNVDPTLNHDECMSIFNGVGIYVILDVNTPLYGQHIDRSNPASTYSRDYMNHVFTVIEAFKGYPNLLGFFGGNEIINDLETADENPPYMRAVQRDMKDYIAAHADRPIPVGYSAADVRDFTEDTYHYLSCDNGDSSASDFFGLNSYSWCGSESSFETAEYDVLVDMFSNASIPVFFSEYGCNDPSPRVFDEVEALYSPQMTVMSGGLVYEWSQEENNYGLVDIYSNGSAQLRSDFNALQEQYSRINVTLLEASNDTATAITAPRCSSDLIEADDFSDEFDIPSRPSGVDALISSGISDAPTGALVSVTATAVAAAVYGVDGSSMSNMAITITSEANYPVGTAASRTSSRSGSGSSSRTGSGTASGASSTATESGAAHRLSGAAALALGAAVLAL</sequence>
<evidence type="ECO:0000256" key="7">
    <source>
        <dbReference type="ARBA" id="ARBA00023180"/>
    </source>
</evidence>
<evidence type="ECO:0000256" key="3">
    <source>
        <dbReference type="ARBA" id="ARBA00022622"/>
    </source>
</evidence>